<keyword evidence="3" id="KW-1185">Reference proteome</keyword>
<dbReference type="EMBL" id="JBFXLQ010000096">
    <property type="protein sequence ID" value="KAL2859891.1"/>
    <property type="molecule type" value="Genomic_DNA"/>
</dbReference>
<sequence>MGEIGEFWKDMREYRKRRKRETPPRRRCWDWIIVSGNCHYAKNRSSFKEYRRVGRMVQDATGTETYIAGVGTVELNVRTSPKKGSPSRSLVLENVLHVPDAVCNGFSVGVYYATHGGTTSFSPFFRGTDEQGSALWHGKPFRGVEKLVLAGNPQGESYLESGPKIMSKYWSEAKLKEILSTGR</sequence>
<evidence type="ECO:0000259" key="1">
    <source>
        <dbReference type="Pfam" id="PF22936"/>
    </source>
</evidence>
<comment type="caution">
    <text evidence="2">The sequence shown here is derived from an EMBL/GenBank/DDBJ whole genome shotgun (WGS) entry which is preliminary data.</text>
</comment>
<evidence type="ECO:0000313" key="3">
    <source>
        <dbReference type="Proteomes" id="UP001610432"/>
    </source>
</evidence>
<dbReference type="InterPro" id="IPR054722">
    <property type="entry name" value="PolX-like_BBD"/>
</dbReference>
<organism evidence="2 3">
    <name type="scientific">Aspergillus lucknowensis</name>
    <dbReference type="NCBI Taxonomy" id="176173"/>
    <lineage>
        <taxon>Eukaryota</taxon>
        <taxon>Fungi</taxon>
        <taxon>Dikarya</taxon>
        <taxon>Ascomycota</taxon>
        <taxon>Pezizomycotina</taxon>
        <taxon>Eurotiomycetes</taxon>
        <taxon>Eurotiomycetidae</taxon>
        <taxon>Eurotiales</taxon>
        <taxon>Aspergillaceae</taxon>
        <taxon>Aspergillus</taxon>
        <taxon>Aspergillus subgen. Nidulantes</taxon>
    </lineage>
</organism>
<feature type="domain" description="Retrovirus-related Pol polyprotein from transposon TNT 1-94-like beta-barrel" evidence="1">
    <location>
        <begin position="31"/>
        <end position="110"/>
    </location>
</feature>
<dbReference type="GeneID" id="98145716"/>
<protein>
    <recommendedName>
        <fullName evidence="1">Retrovirus-related Pol polyprotein from transposon TNT 1-94-like beta-barrel domain-containing protein</fullName>
    </recommendedName>
</protein>
<accession>A0ABR4L5Q4</accession>
<gene>
    <name evidence="2" type="ORF">BJX67DRAFT_368559</name>
</gene>
<dbReference type="RefSeq" id="XP_070880447.1">
    <property type="nucleotide sequence ID" value="XM_071030644.1"/>
</dbReference>
<name>A0ABR4L5Q4_9EURO</name>
<reference evidence="2 3" key="1">
    <citation type="submission" date="2024-07" db="EMBL/GenBank/DDBJ databases">
        <title>Section-level genome sequencing and comparative genomics of Aspergillus sections Usti and Cavernicolus.</title>
        <authorList>
            <consortium name="Lawrence Berkeley National Laboratory"/>
            <person name="Nybo J.L."/>
            <person name="Vesth T.C."/>
            <person name="Theobald S."/>
            <person name="Frisvad J.C."/>
            <person name="Larsen T.O."/>
            <person name="Kjaerboelling I."/>
            <person name="Rothschild-Mancinelli K."/>
            <person name="Lyhne E.K."/>
            <person name="Kogle M.E."/>
            <person name="Barry K."/>
            <person name="Clum A."/>
            <person name="Na H."/>
            <person name="Ledsgaard L."/>
            <person name="Lin J."/>
            <person name="Lipzen A."/>
            <person name="Kuo A."/>
            <person name="Riley R."/>
            <person name="Mondo S."/>
            <person name="Labutti K."/>
            <person name="Haridas S."/>
            <person name="Pangalinan J."/>
            <person name="Salamov A.A."/>
            <person name="Simmons B.A."/>
            <person name="Magnuson J.K."/>
            <person name="Chen J."/>
            <person name="Drula E."/>
            <person name="Henrissat B."/>
            <person name="Wiebenga A."/>
            <person name="Lubbers R.J."/>
            <person name="Gomes A.C."/>
            <person name="Macurrencykelacurrency M.R."/>
            <person name="Stajich J."/>
            <person name="Grigoriev I.V."/>
            <person name="Mortensen U.H."/>
            <person name="De Vries R.P."/>
            <person name="Baker S.E."/>
            <person name="Andersen M.R."/>
        </authorList>
    </citation>
    <scope>NUCLEOTIDE SEQUENCE [LARGE SCALE GENOMIC DNA]</scope>
    <source>
        <strain evidence="2 3">CBS 449.75</strain>
    </source>
</reference>
<dbReference type="Pfam" id="PF22936">
    <property type="entry name" value="Pol_BBD"/>
    <property type="match status" value="1"/>
</dbReference>
<dbReference type="PANTHER" id="PTHR40628:SF1">
    <property type="entry name" value="CHROMO DOMAIN-CONTAINING PROTEIN"/>
    <property type="match status" value="1"/>
</dbReference>
<proteinExistence type="predicted"/>
<dbReference type="PANTHER" id="PTHR40628">
    <property type="entry name" value="CHROMO DOMAIN-CONTAINING PROTEIN"/>
    <property type="match status" value="1"/>
</dbReference>
<evidence type="ECO:0000313" key="2">
    <source>
        <dbReference type="EMBL" id="KAL2859891.1"/>
    </source>
</evidence>
<dbReference type="Proteomes" id="UP001610432">
    <property type="component" value="Unassembled WGS sequence"/>
</dbReference>